<sequence>MAKPVSTSRIARGSKLGAMVAQQAVRKRRTKLSMLGRSQQARARLADESILRMADHVVRVLGEMKGLAMKLGQLLSLLDVQLVPPRHREAFQQRLAVLFDHAPTVAFADMRRVIEEDRGAPLAALFAEFDPEPIAAASIGQVYRARLFDGTEVAVKVQYPGVDQAVRADLSNLGLMRIMIQQALPGFTPAVFDEFRDSFENELDYVAEARTQRQVAELYADHPFMAVPQAFPELSTRRVLVSEFAPGIDFDGIRRLPDAERDRIGEIIYRFYVGSLFESAEFCGDPHPGNILLREDGTVVFLDFGLYKRMAHEHIAFEATCLRAVAEDRCDDLYQLMIDRGIIQYPAAVTPEGCCDYILSAAEWMMVDEELTITPELASGALLHAIDPRCPDSAGMRRQNLPPEHLFSRRVGFWTCGVLGQLRATANWNDMTREWLYGAEPVTELGVLHRKWMARHGLGVVSPPAPRSESPAPAAARRTRRSTRQ</sequence>
<accession>A0A7D6V890</accession>
<dbReference type="SUPFAM" id="SSF56112">
    <property type="entry name" value="Protein kinase-like (PK-like)"/>
    <property type="match status" value="1"/>
</dbReference>
<proteinExistence type="inferred from homology"/>
<evidence type="ECO:0000256" key="4">
    <source>
        <dbReference type="ARBA" id="ARBA00022840"/>
    </source>
</evidence>
<dbReference type="KEGG" id="nhu:H0264_25810"/>
<feature type="compositionally biased region" description="Low complexity" evidence="5">
    <location>
        <begin position="467"/>
        <end position="476"/>
    </location>
</feature>
<evidence type="ECO:0000313" key="7">
    <source>
        <dbReference type="EMBL" id="QLY28731.1"/>
    </source>
</evidence>
<dbReference type="Pfam" id="PF03109">
    <property type="entry name" value="ABC1"/>
    <property type="match status" value="1"/>
</dbReference>
<gene>
    <name evidence="7" type="ORF">H0264_25810</name>
</gene>
<dbReference type="GO" id="GO:0016301">
    <property type="term" value="F:kinase activity"/>
    <property type="evidence" value="ECO:0007669"/>
    <property type="project" value="UniProtKB-KW"/>
</dbReference>
<feature type="domain" description="ABC1 atypical kinase-like" evidence="6">
    <location>
        <begin position="98"/>
        <end position="328"/>
    </location>
</feature>
<reference evidence="7 8" key="1">
    <citation type="submission" date="2020-07" db="EMBL/GenBank/DDBJ databases">
        <authorList>
            <person name="Zhuang K."/>
            <person name="Ran Y."/>
        </authorList>
    </citation>
    <scope>NUCLEOTIDE SEQUENCE [LARGE SCALE GENOMIC DNA]</scope>
    <source>
        <strain evidence="7 8">WCH-YHL-001</strain>
    </source>
</reference>
<name>A0A7D6V890_9NOCA</name>
<dbReference type="InterPro" id="IPR034646">
    <property type="entry name" value="ADCK3_dom"/>
</dbReference>
<evidence type="ECO:0000256" key="2">
    <source>
        <dbReference type="ARBA" id="ARBA00022679"/>
    </source>
</evidence>
<evidence type="ECO:0000256" key="3">
    <source>
        <dbReference type="ARBA" id="ARBA00022741"/>
    </source>
</evidence>
<organism evidence="7 8">
    <name type="scientific">Nocardia huaxiensis</name>
    <dbReference type="NCBI Taxonomy" id="2755382"/>
    <lineage>
        <taxon>Bacteria</taxon>
        <taxon>Bacillati</taxon>
        <taxon>Actinomycetota</taxon>
        <taxon>Actinomycetes</taxon>
        <taxon>Mycobacteriales</taxon>
        <taxon>Nocardiaceae</taxon>
        <taxon>Nocardia</taxon>
    </lineage>
</organism>
<comment type="similarity">
    <text evidence="1">Belongs to the protein kinase superfamily. ADCK protein kinase family.</text>
</comment>
<dbReference type="InterPro" id="IPR004147">
    <property type="entry name" value="ABC1_dom"/>
</dbReference>
<dbReference type="InterPro" id="IPR011009">
    <property type="entry name" value="Kinase-like_dom_sf"/>
</dbReference>
<keyword evidence="4" id="KW-0067">ATP-binding</keyword>
<protein>
    <submittedName>
        <fullName evidence="7">AarF/ABC1/UbiB kinase family protein</fullName>
    </submittedName>
</protein>
<dbReference type="PANTHER" id="PTHR43851">
    <property type="match status" value="1"/>
</dbReference>
<dbReference type="Proteomes" id="UP000515512">
    <property type="component" value="Chromosome"/>
</dbReference>
<dbReference type="CDD" id="cd13970">
    <property type="entry name" value="ABC1_ADCK3"/>
    <property type="match status" value="1"/>
</dbReference>
<dbReference type="InterPro" id="IPR051409">
    <property type="entry name" value="Atypical_kinase_ADCK"/>
</dbReference>
<evidence type="ECO:0000259" key="6">
    <source>
        <dbReference type="Pfam" id="PF03109"/>
    </source>
</evidence>
<keyword evidence="2" id="KW-0808">Transferase</keyword>
<dbReference type="EMBL" id="CP059399">
    <property type="protein sequence ID" value="QLY28731.1"/>
    <property type="molecule type" value="Genomic_DNA"/>
</dbReference>
<dbReference type="RefSeq" id="WP_181579937.1">
    <property type="nucleotide sequence ID" value="NZ_CP059399.1"/>
</dbReference>
<evidence type="ECO:0000313" key="8">
    <source>
        <dbReference type="Proteomes" id="UP000515512"/>
    </source>
</evidence>
<dbReference type="GO" id="GO:0005524">
    <property type="term" value="F:ATP binding"/>
    <property type="evidence" value="ECO:0007669"/>
    <property type="project" value="UniProtKB-KW"/>
</dbReference>
<keyword evidence="8" id="KW-1185">Reference proteome</keyword>
<keyword evidence="3" id="KW-0547">Nucleotide-binding</keyword>
<evidence type="ECO:0000256" key="1">
    <source>
        <dbReference type="ARBA" id="ARBA00009670"/>
    </source>
</evidence>
<keyword evidence="7" id="KW-0418">Kinase</keyword>
<dbReference type="PANTHER" id="PTHR43851:SF3">
    <property type="entry name" value="COENZYME Q8"/>
    <property type="match status" value="1"/>
</dbReference>
<evidence type="ECO:0000256" key="5">
    <source>
        <dbReference type="SAM" id="MobiDB-lite"/>
    </source>
</evidence>
<dbReference type="AlphaFoldDB" id="A0A7D6V890"/>
<feature type="region of interest" description="Disordered" evidence="5">
    <location>
        <begin position="459"/>
        <end position="485"/>
    </location>
</feature>